<name>A0ACC1NW85_9HYPO</name>
<organism evidence="1 2">
    <name type="scientific">Zarea fungicola</name>
    <dbReference type="NCBI Taxonomy" id="93591"/>
    <lineage>
        <taxon>Eukaryota</taxon>
        <taxon>Fungi</taxon>
        <taxon>Dikarya</taxon>
        <taxon>Ascomycota</taxon>
        <taxon>Pezizomycotina</taxon>
        <taxon>Sordariomycetes</taxon>
        <taxon>Hypocreomycetidae</taxon>
        <taxon>Hypocreales</taxon>
        <taxon>Cordycipitaceae</taxon>
        <taxon>Zarea</taxon>
    </lineage>
</organism>
<evidence type="ECO:0000313" key="2">
    <source>
        <dbReference type="Proteomes" id="UP001143910"/>
    </source>
</evidence>
<comment type="caution">
    <text evidence="1">The sequence shown here is derived from an EMBL/GenBank/DDBJ whole genome shotgun (WGS) entry which is preliminary data.</text>
</comment>
<proteinExistence type="predicted"/>
<protein>
    <submittedName>
        <fullName evidence="1">Uncharacterized protein</fullName>
    </submittedName>
</protein>
<accession>A0ACC1NW85</accession>
<reference evidence="1" key="1">
    <citation type="submission" date="2022-08" db="EMBL/GenBank/DDBJ databases">
        <title>Genome Sequence of Lecanicillium fungicola.</title>
        <authorList>
            <person name="Buettner E."/>
        </authorList>
    </citation>
    <scope>NUCLEOTIDE SEQUENCE</scope>
    <source>
        <strain evidence="1">Babe33</strain>
    </source>
</reference>
<dbReference type="EMBL" id="JANJQO010000026">
    <property type="protein sequence ID" value="KAJ2983525.1"/>
    <property type="molecule type" value="Genomic_DNA"/>
</dbReference>
<dbReference type="Proteomes" id="UP001143910">
    <property type="component" value="Unassembled WGS sequence"/>
</dbReference>
<keyword evidence="2" id="KW-1185">Reference proteome</keyword>
<evidence type="ECO:0000313" key="1">
    <source>
        <dbReference type="EMBL" id="KAJ2983525.1"/>
    </source>
</evidence>
<gene>
    <name evidence="1" type="ORF">NQ176_g634</name>
</gene>
<sequence>MRLCFLVLFGSALAAQSRQPIDDRSDSGSDFTLRDSTWLYERRDEPAVSNYKIRGKAVDPSSLNVDTVQQYVGYLDDDQNNKHLFYWFFESRNDPANDPVILWLQGGPGCSGMSGLFFENGPAKITENLTVVHNPDSWNNKANVLYLDQPVNTGFSYGDIVNTTLAASKDVYALLRLFFQQFPQYAKNDFHIAGESYAGHYIPTDAAEILSHADSGINLKSIMIGNGYVDPYHQVTQYPNMACGKGGVPAIFNSSTCEAMEKVIPKCQSMIKECYNQHDVTQCVATSQFCNSVGGPYRRNPYDIRKQCIGNLTNMCYEGINYVTEYLNQPQIMRALGVEVGSWTSCSDSMDKAFHQVGDDIQPIYLHVKKILETHVPVLIYAGDVDYILNWLGQAAWTNALTWSGHRAFNRAATSSLFFSSGDNATDYGTIKHARGLAFARIFDAGHLVPMDQPRPILDLVERWVGGEFQK</sequence>